<dbReference type="HOGENOM" id="CLU_3076128_0_0_9"/>
<reference evidence="1" key="1">
    <citation type="submission" date="2007-11" db="EMBL/GenBank/DDBJ databases">
        <authorList>
            <person name="Fulton L."/>
            <person name="Clifton S."/>
            <person name="Fulton B."/>
            <person name="Xu J."/>
            <person name="Minx P."/>
            <person name="Pepin K.H."/>
            <person name="Johnson M."/>
            <person name="Thiruvilangam P."/>
            <person name="Bhonagiri V."/>
            <person name="Nash W.E."/>
            <person name="Mardis E.R."/>
            <person name="Wilson R.K."/>
        </authorList>
    </citation>
    <scope>NUCLEOTIDE SEQUENCE [LARGE SCALE GENOMIC DNA]</scope>
    <source>
        <strain evidence="1">DSM 17241</strain>
    </source>
</reference>
<evidence type="ECO:0000313" key="2">
    <source>
        <dbReference type="Proteomes" id="UP000003803"/>
    </source>
</evidence>
<dbReference type="Proteomes" id="UP000003803">
    <property type="component" value="Unassembled WGS sequence"/>
</dbReference>
<comment type="caution">
    <text evidence="1">The sequence shown here is derived from an EMBL/GenBank/DDBJ whole genome shotgun (WGS) entry which is preliminary data.</text>
</comment>
<reference evidence="1" key="2">
    <citation type="submission" date="2013-09" db="EMBL/GenBank/DDBJ databases">
        <title>Draft genome sequence of Anaerotruncus colihominis(DSM 17241).</title>
        <authorList>
            <person name="Sudarsanam P."/>
            <person name="Ley R."/>
            <person name="Guruge J."/>
            <person name="Turnbaugh P.J."/>
            <person name="Mahowald M."/>
            <person name="Liep D."/>
            <person name="Gordon J."/>
        </authorList>
    </citation>
    <scope>NUCLEOTIDE SEQUENCE</scope>
    <source>
        <strain evidence="1">DSM 17241</strain>
    </source>
</reference>
<proteinExistence type="predicted"/>
<evidence type="ECO:0000313" key="1">
    <source>
        <dbReference type="EMBL" id="EDS09829.1"/>
    </source>
</evidence>
<name>B0PEP6_9FIRM</name>
<organism evidence="1 2">
    <name type="scientific">Anaerotruncus colihominis DSM 17241</name>
    <dbReference type="NCBI Taxonomy" id="445972"/>
    <lineage>
        <taxon>Bacteria</taxon>
        <taxon>Bacillati</taxon>
        <taxon>Bacillota</taxon>
        <taxon>Clostridia</taxon>
        <taxon>Eubacteriales</taxon>
        <taxon>Oscillospiraceae</taxon>
        <taxon>Anaerotruncus</taxon>
    </lineage>
</organism>
<protein>
    <submittedName>
        <fullName evidence="1">Uncharacterized protein</fullName>
    </submittedName>
</protein>
<sequence>MPLAAETDFAGLAAALRQASAKGLAAVVHWTYSHRKWGLADEIDCGRCTCKN</sequence>
<dbReference type="EMBL" id="ABGD02000025">
    <property type="protein sequence ID" value="EDS09829.1"/>
    <property type="molecule type" value="Genomic_DNA"/>
</dbReference>
<gene>
    <name evidence="1" type="ORF">ANACOL_03274</name>
</gene>
<dbReference type="AlphaFoldDB" id="B0PEP6"/>
<accession>B0PEP6</accession>
<keyword evidence="2" id="KW-1185">Reference proteome</keyword>